<proteinExistence type="predicted"/>
<feature type="domain" description="Nif11" evidence="1">
    <location>
        <begin position="1"/>
        <end position="53"/>
    </location>
</feature>
<gene>
    <name evidence="2" type="ORF">GGC33_08380</name>
</gene>
<reference evidence="2 3" key="1">
    <citation type="submission" date="2019-11" db="EMBL/GenBank/DDBJ databases">
        <title>Isolation of a new High Light Tolerant Cyanobacteria.</title>
        <authorList>
            <person name="Dobson Z."/>
            <person name="Vaughn N."/>
            <person name="Vaughn M."/>
            <person name="Fromme P."/>
            <person name="Mazor Y."/>
        </authorList>
    </citation>
    <scope>NUCLEOTIDE SEQUENCE [LARGE SCALE GENOMIC DNA]</scope>
    <source>
        <strain evidence="2 3">0216</strain>
    </source>
</reference>
<accession>A0A844GQX3</accession>
<sequence>MSQEAVIEFFEAVSQNEQLQERLMNIIESSENDREDVATFASESGYEITADELWAEIQKRQADFSQRQEAGELSDEELEAVAGGEFVATAMSIFAVTAFTAGQTILLTTKVKW</sequence>
<protein>
    <submittedName>
        <fullName evidence="2">Nif11-like leader peptide family natural product</fullName>
    </submittedName>
</protein>
<evidence type="ECO:0000313" key="2">
    <source>
        <dbReference type="EMBL" id="MTF38944.1"/>
    </source>
</evidence>
<dbReference type="RefSeq" id="WP_015219003.1">
    <property type="nucleotide sequence ID" value="NZ_WMIA01000008.1"/>
</dbReference>
<comment type="caution">
    <text evidence="2">The sequence shown here is derived from an EMBL/GenBank/DDBJ whole genome shotgun (WGS) entry which is preliminary data.</text>
</comment>
<organism evidence="2 3">
    <name type="scientific">Cyanobacterium aponinum 0216</name>
    <dbReference type="NCBI Taxonomy" id="2676140"/>
    <lineage>
        <taxon>Bacteria</taxon>
        <taxon>Bacillati</taxon>
        <taxon>Cyanobacteriota</taxon>
        <taxon>Cyanophyceae</taxon>
        <taxon>Oscillatoriophycideae</taxon>
        <taxon>Chroococcales</taxon>
        <taxon>Geminocystaceae</taxon>
        <taxon>Cyanobacterium</taxon>
    </lineage>
</organism>
<evidence type="ECO:0000313" key="3">
    <source>
        <dbReference type="Proteomes" id="UP000437131"/>
    </source>
</evidence>
<dbReference type="AlphaFoldDB" id="A0A844GQX3"/>
<dbReference type="InterPro" id="IPR022516">
    <property type="entry name" value="CHP03798_Ocin"/>
</dbReference>
<dbReference type="Pfam" id="PF07862">
    <property type="entry name" value="Nif11"/>
    <property type="match status" value="1"/>
</dbReference>
<dbReference type="EMBL" id="WMIA01000008">
    <property type="protein sequence ID" value="MTF38944.1"/>
    <property type="molecule type" value="Genomic_DNA"/>
</dbReference>
<name>A0A844GQX3_9CHRO</name>
<dbReference type="Proteomes" id="UP000437131">
    <property type="component" value="Unassembled WGS sequence"/>
</dbReference>
<evidence type="ECO:0000259" key="1">
    <source>
        <dbReference type="Pfam" id="PF07862"/>
    </source>
</evidence>
<dbReference type="InterPro" id="IPR012903">
    <property type="entry name" value="Nif11"/>
</dbReference>
<dbReference type="NCBIfam" id="TIGR03798">
    <property type="entry name" value="leader_Nif11"/>
    <property type="match status" value="1"/>
</dbReference>